<dbReference type="InterPro" id="IPR036724">
    <property type="entry name" value="Cobalamin-bd_sf"/>
</dbReference>
<evidence type="ECO:0000256" key="3">
    <source>
        <dbReference type="ARBA" id="ARBA00023163"/>
    </source>
</evidence>
<dbReference type="PANTHER" id="PTHR30204">
    <property type="entry name" value="REDOX-CYCLING DRUG-SENSING TRANSCRIPTIONAL ACTIVATOR SOXR"/>
    <property type="match status" value="1"/>
</dbReference>
<evidence type="ECO:0000256" key="2">
    <source>
        <dbReference type="ARBA" id="ARBA00023125"/>
    </source>
</evidence>
<name>A0A5B8RHU6_9ZZZZ</name>
<evidence type="ECO:0000313" key="5">
    <source>
        <dbReference type="EMBL" id="QEA06515.1"/>
    </source>
</evidence>
<dbReference type="GO" id="GO:0003700">
    <property type="term" value="F:DNA-binding transcription factor activity"/>
    <property type="evidence" value="ECO:0007669"/>
    <property type="project" value="InterPro"/>
</dbReference>
<dbReference type="InterPro" id="IPR009061">
    <property type="entry name" value="DNA-bd_dom_put_sf"/>
</dbReference>
<dbReference type="GO" id="GO:0003677">
    <property type="term" value="F:DNA binding"/>
    <property type="evidence" value="ECO:0007669"/>
    <property type="project" value="UniProtKB-KW"/>
</dbReference>
<dbReference type="Gene3D" id="3.40.50.280">
    <property type="entry name" value="Cobalamin-binding domain"/>
    <property type="match status" value="1"/>
</dbReference>
<dbReference type="GO" id="GO:0031419">
    <property type="term" value="F:cobalamin binding"/>
    <property type="evidence" value="ECO:0007669"/>
    <property type="project" value="InterPro"/>
</dbReference>
<keyword evidence="3" id="KW-0804">Transcription</keyword>
<reference evidence="5" key="1">
    <citation type="submission" date="2019-06" db="EMBL/GenBank/DDBJ databases">
        <authorList>
            <person name="Murdoch R.W."/>
            <person name="Fathepure B."/>
        </authorList>
    </citation>
    <scope>NUCLEOTIDE SEQUENCE</scope>
</reference>
<evidence type="ECO:0000259" key="4">
    <source>
        <dbReference type="PROSITE" id="PS50937"/>
    </source>
</evidence>
<protein>
    <recommendedName>
        <fullName evidence="4">HTH merR-type domain-containing protein</fullName>
    </recommendedName>
</protein>
<feature type="domain" description="HTH merR-type" evidence="4">
    <location>
        <begin position="18"/>
        <end position="87"/>
    </location>
</feature>
<dbReference type="Gene3D" id="1.10.1660.10">
    <property type="match status" value="1"/>
</dbReference>
<dbReference type="GO" id="GO:0046872">
    <property type="term" value="F:metal ion binding"/>
    <property type="evidence" value="ECO:0007669"/>
    <property type="project" value="InterPro"/>
</dbReference>
<evidence type="ECO:0000256" key="1">
    <source>
        <dbReference type="ARBA" id="ARBA00023015"/>
    </source>
</evidence>
<keyword evidence="2" id="KW-0238">DNA-binding</keyword>
<dbReference type="SUPFAM" id="SSF52242">
    <property type="entry name" value="Cobalamin (vitamin B12)-binding domain"/>
    <property type="match status" value="1"/>
</dbReference>
<proteinExistence type="predicted"/>
<dbReference type="EMBL" id="MN079149">
    <property type="protein sequence ID" value="QEA06515.1"/>
    <property type="molecule type" value="Genomic_DNA"/>
</dbReference>
<dbReference type="InterPro" id="IPR000551">
    <property type="entry name" value="MerR-type_HTH_dom"/>
</dbReference>
<dbReference type="InterPro" id="IPR036594">
    <property type="entry name" value="Meth_synthase_dom"/>
</dbReference>
<dbReference type="CDD" id="cd01104">
    <property type="entry name" value="HTH_MlrA-CarA"/>
    <property type="match status" value="1"/>
</dbReference>
<dbReference type="Pfam" id="PF13411">
    <property type="entry name" value="MerR_1"/>
    <property type="match status" value="1"/>
</dbReference>
<accession>A0A5B8RHU6</accession>
<dbReference type="CDD" id="cd02065">
    <property type="entry name" value="B12-binding_like"/>
    <property type="match status" value="1"/>
</dbReference>
<dbReference type="PROSITE" id="PS50937">
    <property type="entry name" value="HTH_MERR_2"/>
    <property type="match status" value="1"/>
</dbReference>
<dbReference type="AlphaFoldDB" id="A0A5B8RHU6"/>
<sequence>MSQTEPQQSAVERTGEGLYPIRTVSALTGVNPVTLRAWERRYGLIRPQRTPKGHRLYAEADIERIQHILQLLDQGIPIGQTRRLLDSDEAPVPMQAETGAAGPWEDYRERMRRSIARFDAAALEGTYNEALSLYPVNLVTRELLQPLLAELGLHRDGREAVTVAEERFFRAFIRNKLGARLHHQAGQARGARVIVAGLPGECAETSLMLFALSALASGYRVVLLGADTPVAPLVEVVRRTDARAVLLVGEHAPADDVVQAVAALAETLPCPVAVGGDAAERVSDALSDGGAHPLGNRPEEGLAHLRELMHP</sequence>
<organism evidence="5">
    <name type="scientific">uncultured organism</name>
    <dbReference type="NCBI Taxonomy" id="155900"/>
    <lineage>
        <taxon>unclassified sequences</taxon>
        <taxon>environmental samples</taxon>
    </lineage>
</organism>
<keyword evidence="1" id="KW-0805">Transcription regulation</keyword>
<dbReference type="InterPro" id="IPR047057">
    <property type="entry name" value="MerR_fam"/>
</dbReference>
<dbReference type="PANTHER" id="PTHR30204:SF67">
    <property type="entry name" value="HTH-TYPE TRANSCRIPTIONAL REGULATOR MLRA-RELATED"/>
    <property type="match status" value="1"/>
</dbReference>
<dbReference type="SMART" id="SM00422">
    <property type="entry name" value="HTH_MERR"/>
    <property type="match status" value="1"/>
</dbReference>
<dbReference type="Gene3D" id="1.10.1240.10">
    <property type="entry name" value="Methionine synthase domain"/>
    <property type="match status" value="1"/>
</dbReference>
<gene>
    <name evidence="5" type="ORF">KBTEX_02855</name>
</gene>
<dbReference type="SUPFAM" id="SSF46955">
    <property type="entry name" value="Putative DNA-binding domain"/>
    <property type="match status" value="1"/>
</dbReference>